<evidence type="ECO:0000313" key="1">
    <source>
        <dbReference type="EMBL" id="GAI63995.1"/>
    </source>
</evidence>
<feature type="non-terminal residue" evidence="1">
    <location>
        <position position="1"/>
    </location>
</feature>
<comment type="caution">
    <text evidence="1">The sequence shown here is derived from an EMBL/GenBank/DDBJ whole genome shotgun (WGS) entry which is preliminary data.</text>
</comment>
<reference evidence="1" key="1">
    <citation type="journal article" date="2014" name="Front. Microbiol.">
        <title>High frequency of phylogenetically diverse reductive dehalogenase-homologous genes in deep subseafloor sedimentary metagenomes.</title>
        <authorList>
            <person name="Kawai M."/>
            <person name="Futagami T."/>
            <person name="Toyoda A."/>
            <person name="Takaki Y."/>
            <person name="Nishi S."/>
            <person name="Hori S."/>
            <person name="Arai W."/>
            <person name="Tsubouchi T."/>
            <person name="Morono Y."/>
            <person name="Uchiyama I."/>
            <person name="Ito T."/>
            <person name="Fujiyama A."/>
            <person name="Inagaki F."/>
            <person name="Takami H."/>
        </authorList>
    </citation>
    <scope>NUCLEOTIDE SEQUENCE</scope>
    <source>
        <strain evidence="1">Expedition CK06-06</strain>
    </source>
</reference>
<accession>X1RLG6</accession>
<protein>
    <submittedName>
        <fullName evidence="1">Uncharacterized protein</fullName>
    </submittedName>
</protein>
<sequence length="33" mass="3764">QAGNFDRQTIYKAVKKLNHRTEASNIYSQGIDP</sequence>
<organism evidence="1">
    <name type="scientific">marine sediment metagenome</name>
    <dbReference type="NCBI Taxonomy" id="412755"/>
    <lineage>
        <taxon>unclassified sequences</taxon>
        <taxon>metagenomes</taxon>
        <taxon>ecological metagenomes</taxon>
    </lineage>
</organism>
<dbReference type="AlphaFoldDB" id="X1RLG6"/>
<dbReference type="EMBL" id="BARV01046214">
    <property type="protein sequence ID" value="GAI63995.1"/>
    <property type="molecule type" value="Genomic_DNA"/>
</dbReference>
<name>X1RLG6_9ZZZZ</name>
<feature type="non-terminal residue" evidence="1">
    <location>
        <position position="33"/>
    </location>
</feature>
<gene>
    <name evidence="1" type="ORF">S06H3_67104</name>
</gene>
<proteinExistence type="predicted"/>